<accession>A0A9D9NK65</accession>
<evidence type="ECO:0008006" key="4">
    <source>
        <dbReference type="Google" id="ProtNLM"/>
    </source>
</evidence>
<keyword evidence="1" id="KW-0732">Signal</keyword>
<feature type="signal peptide" evidence="1">
    <location>
        <begin position="1"/>
        <end position="21"/>
    </location>
</feature>
<dbReference type="InterPro" id="IPR036249">
    <property type="entry name" value="Thioredoxin-like_sf"/>
</dbReference>
<dbReference type="Gene3D" id="3.40.30.10">
    <property type="entry name" value="Glutaredoxin"/>
    <property type="match status" value="1"/>
</dbReference>
<organism evidence="2 3">
    <name type="scientific">Candidatus Limisoma faecipullorum</name>
    <dbReference type="NCBI Taxonomy" id="2840854"/>
    <lineage>
        <taxon>Bacteria</taxon>
        <taxon>Pseudomonadati</taxon>
        <taxon>Bacteroidota</taxon>
        <taxon>Bacteroidia</taxon>
        <taxon>Bacteroidales</taxon>
        <taxon>Candidatus Limisoma</taxon>
    </lineage>
</organism>
<evidence type="ECO:0000256" key="1">
    <source>
        <dbReference type="SAM" id="SignalP"/>
    </source>
</evidence>
<evidence type="ECO:0000313" key="3">
    <source>
        <dbReference type="Proteomes" id="UP000823598"/>
    </source>
</evidence>
<protein>
    <recommendedName>
        <fullName evidence="4">Thioredoxin-like fold domain-containing protein</fullName>
    </recommendedName>
</protein>
<reference evidence="2" key="1">
    <citation type="submission" date="2020-10" db="EMBL/GenBank/DDBJ databases">
        <authorList>
            <person name="Gilroy R."/>
        </authorList>
    </citation>
    <scope>NUCLEOTIDE SEQUENCE</scope>
    <source>
        <strain evidence="2">6919</strain>
    </source>
</reference>
<feature type="chain" id="PRO_5038714936" description="Thioredoxin-like fold domain-containing protein" evidence="1">
    <location>
        <begin position="22"/>
        <end position="155"/>
    </location>
</feature>
<dbReference type="AlphaFoldDB" id="A0A9D9NK65"/>
<name>A0A9D9NK65_9BACT</name>
<proteinExistence type="predicted"/>
<evidence type="ECO:0000313" key="2">
    <source>
        <dbReference type="EMBL" id="MBO8476088.1"/>
    </source>
</evidence>
<dbReference type="Proteomes" id="UP000823598">
    <property type="component" value="Unassembled WGS sequence"/>
</dbReference>
<dbReference type="SUPFAM" id="SSF52833">
    <property type="entry name" value="Thioredoxin-like"/>
    <property type="match status" value="1"/>
</dbReference>
<comment type="caution">
    <text evidence="2">The sequence shown here is derived from an EMBL/GenBank/DDBJ whole genome shotgun (WGS) entry which is preliminary data.</text>
</comment>
<reference evidence="2" key="2">
    <citation type="journal article" date="2021" name="PeerJ">
        <title>Extensive microbial diversity within the chicken gut microbiome revealed by metagenomics and culture.</title>
        <authorList>
            <person name="Gilroy R."/>
            <person name="Ravi A."/>
            <person name="Getino M."/>
            <person name="Pursley I."/>
            <person name="Horton D.L."/>
            <person name="Alikhan N.F."/>
            <person name="Baker D."/>
            <person name="Gharbi K."/>
            <person name="Hall N."/>
            <person name="Watson M."/>
            <person name="Adriaenssens E.M."/>
            <person name="Foster-Nyarko E."/>
            <person name="Jarju S."/>
            <person name="Secka A."/>
            <person name="Antonio M."/>
            <person name="Oren A."/>
            <person name="Chaudhuri R.R."/>
            <person name="La Ragione R."/>
            <person name="Hildebrand F."/>
            <person name="Pallen M.J."/>
        </authorList>
    </citation>
    <scope>NUCLEOTIDE SEQUENCE</scope>
    <source>
        <strain evidence="2">6919</strain>
    </source>
</reference>
<dbReference type="EMBL" id="JADIMC010000043">
    <property type="protein sequence ID" value="MBO8476088.1"/>
    <property type="molecule type" value="Genomic_DNA"/>
</dbReference>
<sequence length="155" mass="17524">MKWITTILVLLSATAAFSRQAPDFDMESRDGASYSLDSLRTPLTLLYLTNIDCDICEEASDSIASSTIINNAIADGQLTVLSVYIGNDRKGWLRRKPHPQWKECINPSMSVYESDSYDFTYLPAFYLIDIRHEIIDSPQSVKAMEDAITEYTSHK</sequence>
<gene>
    <name evidence="2" type="ORF">IAB88_03750</name>
</gene>